<dbReference type="VEuPathDB" id="FungiDB:DFL_005998"/>
<dbReference type="InterPro" id="IPR005101">
    <property type="entry name" value="Cryptochr/Photolyase_FAD-bd"/>
</dbReference>
<accession>A0A436ZYZ7</accession>
<evidence type="ECO:0000259" key="6">
    <source>
        <dbReference type="Pfam" id="PF03441"/>
    </source>
</evidence>
<keyword evidence="3" id="KW-0285">Flavoprotein</keyword>
<evidence type="ECO:0000256" key="1">
    <source>
        <dbReference type="ARBA" id="ARBA00001974"/>
    </source>
</evidence>
<protein>
    <recommendedName>
        <fullName evidence="6">Cryptochrome/DNA photolyase FAD-binding domain-containing protein</fullName>
    </recommendedName>
</protein>
<dbReference type="InterPro" id="IPR002081">
    <property type="entry name" value="Cryptochrome/DNA_photolyase_1"/>
</dbReference>
<dbReference type="RefSeq" id="XP_067489781.1">
    <property type="nucleotide sequence ID" value="XM_067635340.1"/>
</dbReference>
<keyword evidence="8" id="KW-1185">Reference proteome</keyword>
<dbReference type="GO" id="GO:0071949">
    <property type="term" value="F:FAD binding"/>
    <property type="evidence" value="ECO:0007669"/>
    <property type="project" value="TreeGrafter"/>
</dbReference>
<dbReference type="PANTHER" id="PTHR11455:SF9">
    <property type="entry name" value="CRYPTOCHROME CIRCADIAN CLOCK 5 ISOFORM X1"/>
    <property type="match status" value="1"/>
</dbReference>
<comment type="similarity">
    <text evidence="2">Belongs to the DNA photolyase class-1 family.</text>
</comment>
<comment type="cofactor">
    <cofactor evidence="1">
        <name>FAD</name>
        <dbReference type="ChEBI" id="CHEBI:57692"/>
    </cofactor>
</comment>
<keyword evidence="4" id="KW-0274">FAD</keyword>
<dbReference type="PANTHER" id="PTHR11455">
    <property type="entry name" value="CRYPTOCHROME"/>
    <property type="match status" value="1"/>
</dbReference>
<dbReference type="GeneID" id="93588309"/>
<dbReference type="GO" id="GO:0003677">
    <property type="term" value="F:DNA binding"/>
    <property type="evidence" value="ECO:0007669"/>
    <property type="project" value="TreeGrafter"/>
</dbReference>
<dbReference type="GO" id="GO:0005737">
    <property type="term" value="C:cytoplasm"/>
    <property type="evidence" value="ECO:0007669"/>
    <property type="project" value="TreeGrafter"/>
</dbReference>
<dbReference type="GO" id="GO:0043153">
    <property type="term" value="P:entrainment of circadian clock by photoperiod"/>
    <property type="evidence" value="ECO:0007669"/>
    <property type="project" value="TreeGrafter"/>
</dbReference>
<dbReference type="AlphaFoldDB" id="A0A436ZYZ7"/>
<dbReference type="EMBL" id="SAEB01000007">
    <property type="protein sequence ID" value="RVD84237.1"/>
    <property type="molecule type" value="Genomic_DNA"/>
</dbReference>
<dbReference type="Gene3D" id="1.10.579.10">
    <property type="entry name" value="DNA Cyclobutane Dipyrimidine Photolyase, subunit A, domain 3"/>
    <property type="match status" value="1"/>
</dbReference>
<feature type="region of interest" description="Disordered" evidence="5">
    <location>
        <begin position="140"/>
        <end position="162"/>
    </location>
</feature>
<proteinExistence type="inferred from homology"/>
<evidence type="ECO:0000256" key="5">
    <source>
        <dbReference type="SAM" id="MobiDB-lite"/>
    </source>
</evidence>
<comment type="caution">
    <text evidence="7">The sequence shown here is derived from an EMBL/GenBank/DDBJ whole genome shotgun (WGS) entry which is preliminary data.</text>
</comment>
<dbReference type="OrthoDB" id="435881at2759"/>
<dbReference type="InterPro" id="IPR036134">
    <property type="entry name" value="Crypto/Photolyase_FAD-like_sf"/>
</dbReference>
<sequence length="206" mass="23377">MAATTPHRGGEKIALEVLDKIIKGLLCTAFFSQHMRIYSPIAFPQKTDKEGNYVRHYIPQLKNFPEKYIYEPWKCPLPDQRTVGCMIGKDYPKPMLGWKNRNQICIRAMKAAFEAGFHGSDVEVTNGEAGTISKEKFGNNIEGNTKITDNPEASIRQGKGKAESQFTTSKSVKLLAKRGQTTLDVMFVRKKVKPEDESNNWWTSRF</sequence>
<dbReference type="Proteomes" id="UP000283090">
    <property type="component" value="Unassembled WGS sequence"/>
</dbReference>
<dbReference type="GO" id="GO:0003904">
    <property type="term" value="F:deoxyribodipyrimidine photo-lyase activity"/>
    <property type="evidence" value="ECO:0007669"/>
    <property type="project" value="TreeGrafter"/>
</dbReference>
<dbReference type="STRING" id="97331.A0A436ZYZ7"/>
<dbReference type="GO" id="GO:0005634">
    <property type="term" value="C:nucleus"/>
    <property type="evidence" value="ECO:0007669"/>
    <property type="project" value="TreeGrafter"/>
</dbReference>
<reference evidence="7 8" key="1">
    <citation type="submission" date="2019-01" db="EMBL/GenBank/DDBJ databases">
        <title>Intercellular communication is required for trap formation in the nematode-trapping fungus Duddingtonia flagrans.</title>
        <authorList>
            <person name="Youssar L."/>
            <person name="Wernet V."/>
            <person name="Hensel N."/>
            <person name="Hildebrandt H.-G."/>
            <person name="Fischer R."/>
        </authorList>
    </citation>
    <scope>NUCLEOTIDE SEQUENCE [LARGE SCALE GENOMIC DNA]</scope>
    <source>
        <strain evidence="7 8">CBS H-5679</strain>
    </source>
</reference>
<organism evidence="7 8">
    <name type="scientific">Arthrobotrys flagrans</name>
    <name type="common">Nematode-trapping fungus</name>
    <name type="synonym">Trichothecium flagrans</name>
    <dbReference type="NCBI Taxonomy" id="97331"/>
    <lineage>
        <taxon>Eukaryota</taxon>
        <taxon>Fungi</taxon>
        <taxon>Dikarya</taxon>
        <taxon>Ascomycota</taxon>
        <taxon>Pezizomycotina</taxon>
        <taxon>Orbiliomycetes</taxon>
        <taxon>Orbiliales</taxon>
        <taxon>Orbiliaceae</taxon>
        <taxon>Arthrobotrys</taxon>
    </lineage>
</organism>
<evidence type="ECO:0000256" key="4">
    <source>
        <dbReference type="ARBA" id="ARBA00022827"/>
    </source>
</evidence>
<gene>
    <name evidence="7" type="ORF">DFL_005998</name>
</gene>
<evidence type="ECO:0000256" key="2">
    <source>
        <dbReference type="ARBA" id="ARBA00005862"/>
    </source>
</evidence>
<evidence type="ECO:0000313" key="8">
    <source>
        <dbReference type="Proteomes" id="UP000283090"/>
    </source>
</evidence>
<evidence type="ECO:0000313" key="7">
    <source>
        <dbReference type="EMBL" id="RVD84237.1"/>
    </source>
</evidence>
<dbReference type="Pfam" id="PF03441">
    <property type="entry name" value="FAD_binding_7"/>
    <property type="match status" value="1"/>
</dbReference>
<name>A0A436ZYZ7_ARTFL</name>
<dbReference type="GO" id="GO:0032922">
    <property type="term" value="P:circadian regulation of gene expression"/>
    <property type="evidence" value="ECO:0007669"/>
    <property type="project" value="TreeGrafter"/>
</dbReference>
<dbReference type="SUPFAM" id="SSF48173">
    <property type="entry name" value="Cryptochrome/photolyase FAD-binding domain"/>
    <property type="match status" value="1"/>
</dbReference>
<feature type="domain" description="Cryptochrome/DNA photolyase FAD-binding" evidence="6">
    <location>
        <begin position="33"/>
        <end position="110"/>
    </location>
</feature>
<evidence type="ECO:0000256" key="3">
    <source>
        <dbReference type="ARBA" id="ARBA00022630"/>
    </source>
</evidence>